<keyword evidence="2" id="KW-0479">Metal-binding</keyword>
<accession>A0A8J7HVA5</accession>
<evidence type="ECO:0000256" key="3">
    <source>
        <dbReference type="ARBA" id="ARBA00022946"/>
    </source>
</evidence>
<evidence type="ECO:0000313" key="7">
    <source>
        <dbReference type="EMBL" id="MBH8562979.1"/>
    </source>
</evidence>
<dbReference type="Gene3D" id="3.90.380.10">
    <property type="entry name" value="Naphthalene 1,2-dioxygenase Alpha Subunit, Chain A, domain 1"/>
    <property type="match status" value="1"/>
</dbReference>
<evidence type="ECO:0000256" key="4">
    <source>
        <dbReference type="ARBA" id="ARBA00023004"/>
    </source>
</evidence>
<protein>
    <submittedName>
        <fullName evidence="7">Rieske 2Fe-2S domain-containing protein</fullName>
    </submittedName>
</protein>
<dbReference type="Pfam" id="PF08417">
    <property type="entry name" value="PaO"/>
    <property type="match status" value="1"/>
</dbReference>
<dbReference type="GO" id="GO:0051537">
    <property type="term" value="F:2 iron, 2 sulfur cluster binding"/>
    <property type="evidence" value="ECO:0007669"/>
    <property type="project" value="UniProtKB-KW"/>
</dbReference>
<dbReference type="Pfam" id="PF00355">
    <property type="entry name" value="Rieske"/>
    <property type="match status" value="1"/>
</dbReference>
<dbReference type="InterPro" id="IPR013626">
    <property type="entry name" value="PaO"/>
</dbReference>
<evidence type="ECO:0000256" key="2">
    <source>
        <dbReference type="ARBA" id="ARBA00022723"/>
    </source>
</evidence>
<keyword evidence="1" id="KW-0001">2Fe-2S</keyword>
<dbReference type="SUPFAM" id="SSF55961">
    <property type="entry name" value="Bet v1-like"/>
    <property type="match status" value="1"/>
</dbReference>
<dbReference type="RefSeq" id="WP_198124876.1">
    <property type="nucleotide sequence ID" value="NZ_JAECZC010000018.1"/>
</dbReference>
<dbReference type="InterPro" id="IPR017941">
    <property type="entry name" value="Rieske_2Fe-2S"/>
</dbReference>
<evidence type="ECO:0000259" key="6">
    <source>
        <dbReference type="PROSITE" id="PS51296"/>
    </source>
</evidence>
<sequence>MDNNITVETKTPDTAPRISTWAIPEETQQFNWRQCWYPVCFLQDLPAKRPYSFSLYDEPLVLFRDEQGQLICLSDRCPHRAAKLSDGQLIDGKIECLYHGWQFGSDGQCLHIPQLPADAKIPANACVQSFKVVERQGLIWMWAGEAEAAVEEKIPIIPELDEPKFVTVQTMRDLPFDQSYFIENVIDPAHANISHDGTRNGGKREYAQPLEMEVLETSVDGIRGRLRGMRKLDTNWTRLDFVAPNLIIYRFNIPQRNWSGGLAFYSIPLGKGRCRIFGINFRNFLTWTNYLRPRWLEHWNRNQLLEEDLALIAGQQTQVEQLGVSLKDLYLPLKTSDVLVIQYRNWLDKFGSSLPYYQGYFTSKNADSECVHQNLKALDRLSQHTLICSSCNQAYEVTKKVKQISVGVAIAFAALAIITDNFGIRIAEVSASIAAVIVVFIAEKVKINFERAYTRH</sequence>
<feature type="domain" description="Rieske" evidence="6">
    <location>
        <begin position="36"/>
        <end position="141"/>
    </location>
</feature>
<reference evidence="7 8" key="1">
    <citation type="journal article" date="2021" name="Int. J. Syst. Evol. Microbiol.">
        <title>Amazonocrinis nigriterrae gen. nov., sp. nov., Atlanticothrix silvestris gen. nov., sp. nov. and Dendronalium phyllosphericum gen. nov., sp. nov., nostocacean cyanobacteria from Brazilian environments.</title>
        <authorList>
            <person name="Alvarenga D.O."/>
            <person name="Andreote A.P.D."/>
            <person name="Branco L.H.Z."/>
            <person name="Delbaje E."/>
            <person name="Cruz R.B."/>
            <person name="Varani A.M."/>
            <person name="Fiore M.F."/>
        </authorList>
    </citation>
    <scope>NUCLEOTIDE SEQUENCE [LARGE SCALE GENOMIC DNA]</scope>
    <source>
        <strain evidence="7 8">CENA67</strain>
    </source>
</reference>
<evidence type="ECO:0000313" key="8">
    <source>
        <dbReference type="Proteomes" id="UP000632766"/>
    </source>
</evidence>
<organism evidence="7 8">
    <name type="scientific">Amazonocrinis nigriterrae CENA67</name>
    <dbReference type="NCBI Taxonomy" id="2794033"/>
    <lineage>
        <taxon>Bacteria</taxon>
        <taxon>Bacillati</taxon>
        <taxon>Cyanobacteriota</taxon>
        <taxon>Cyanophyceae</taxon>
        <taxon>Nostocales</taxon>
        <taxon>Nostocaceae</taxon>
        <taxon>Amazonocrinis</taxon>
        <taxon>Amazonocrinis nigriterrae</taxon>
    </lineage>
</organism>
<gene>
    <name evidence="7" type="ORF">I8748_12430</name>
</gene>
<evidence type="ECO:0000256" key="5">
    <source>
        <dbReference type="ARBA" id="ARBA00023014"/>
    </source>
</evidence>
<dbReference type="GO" id="GO:0016705">
    <property type="term" value="F:oxidoreductase activity, acting on paired donors, with incorporation or reduction of molecular oxygen"/>
    <property type="evidence" value="ECO:0007669"/>
    <property type="project" value="UniProtKB-ARBA"/>
</dbReference>
<keyword evidence="4" id="KW-0408">Iron</keyword>
<dbReference type="PANTHER" id="PTHR21266:SF29">
    <property type="entry name" value="PROTEIN TIC 55, CHLOROPLASTIC"/>
    <property type="match status" value="1"/>
</dbReference>
<name>A0A8J7HVA5_9NOST</name>
<dbReference type="InterPro" id="IPR050584">
    <property type="entry name" value="Cholesterol_7-desaturase"/>
</dbReference>
<dbReference type="InterPro" id="IPR036922">
    <property type="entry name" value="Rieske_2Fe-2S_sf"/>
</dbReference>
<dbReference type="SUPFAM" id="SSF50022">
    <property type="entry name" value="ISP domain"/>
    <property type="match status" value="1"/>
</dbReference>
<evidence type="ECO:0000256" key="1">
    <source>
        <dbReference type="ARBA" id="ARBA00022714"/>
    </source>
</evidence>
<dbReference type="GO" id="GO:0010277">
    <property type="term" value="F:chlorophyllide a oxygenase activity"/>
    <property type="evidence" value="ECO:0007669"/>
    <property type="project" value="InterPro"/>
</dbReference>
<dbReference type="Proteomes" id="UP000632766">
    <property type="component" value="Unassembled WGS sequence"/>
</dbReference>
<dbReference type="EMBL" id="JAECZC010000018">
    <property type="protein sequence ID" value="MBH8562979.1"/>
    <property type="molecule type" value="Genomic_DNA"/>
</dbReference>
<dbReference type="AlphaFoldDB" id="A0A8J7HVA5"/>
<dbReference type="Gene3D" id="2.102.10.10">
    <property type="entry name" value="Rieske [2Fe-2S] iron-sulphur domain"/>
    <property type="match status" value="1"/>
</dbReference>
<keyword evidence="5" id="KW-0411">Iron-sulfur</keyword>
<dbReference type="GO" id="GO:0046872">
    <property type="term" value="F:metal ion binding"/>
    <property type="evidence" value="ECO:0007669"/>
    <property type="project" value="UniProtKB-KW"/>
</dbReference>
<keyword evidence="3" id="KW-0809">Transit peptide</keyword>
<comment type="caution">
    <text evidence="7">The sequence shown here is derived from an EMBL/GenBank/DDBJ whole genome shotgun (WGS) entry which is preliminary data.</text>
</comment>
<dbReference type="PROSITE" id="PS51296">
    <property type="entry name" value="RIESKE"/>
    <property type="match status" value="1"/>
</dbReference>
<proteinExistence type="predicted"/>
<keyword evidence="8" id="KW-1185">Reference proteome</keyword>
<dbReference type="PANTHER" id="PTHR21266">
    <property type="entry name" value="IRON-SULFUR DOMAIN CONTAINING PROTEIN"/>
    <property type="match status" value="1"/>
</dbReference>
<dbReference type="GO" id="GO:0005737">
    <property type="term" value="C:cytoplasm"/>
    <property type="evidence" value="ECO:0007669"/>
    <property type="project" value="TreeGrafter"/>
</dbReference>